<feature type="transmembrane region" description="Helical" evidence="1">
    <location>
        <begin position="198"/>
        <end position="215"/>
    </location>
</feature>
<dbReference type="InterPro" id="IPR036513">
    <property type="entry name" value="STAS_dom_sf"/>
</dbReference>
<feature type="domain" description="STAS" evidence="2">
    <location>
        <begin position="296"/>
        <end position="396"/>
    </location>
</feature>
<keyword evidence="1" id="KW-0812">Transmembrane</keyword>
<dbReference type="PANTHER" id="PTHR33745">
    <property type="entry name" value="RSBT ANTAGONIST PROTEIN RSBS-RELATED"/>
    <property type="match status" value="1"/>
</dbReference>
<dbReference type="SUPFAM" id="SSF52091">
    <property type="entry name" value="SpoIIaa-like"/>
    <property type="match status" value="1"/>
</dbReference>
<evidence type="ECO:0000313" key="3">
    <source>
        <dbReference type="EMBL" id="PDW04402.1"/>
    </source>
</evidence>
<dbReference type="OrthoDB" id="149034at2"/>
<evidence type="ECO:0000259" key="2">
    <source>
        <dbReference type="PROSITE" id="PS50801"/>
    </source>
</evidence>
<proteinExistence type="predicted"/>
<dbReference type="CDD" id="cd07041">
    <property type="entry name" value="STAS_RsbR_RsbS_like"/>
    <property type="match status" value="1"/>
</dbReference>
<dbReference type="InterPro" id="IPR002645">
    <property type="entry name" value="STAS_dom"/>
</dbReference>
<keyword evidence="4" id="KW-1185">Reference proteome</keyword>
<name>A0A2A6RMV9_9CHLR</name>
<organism evidence="3 4">
    <name type="scientific">Candidatus Viridilinea mediisalina</name>
    <dbReference type="NCBI Taxonomy" id="2024553"/>
    <lineage>
        <taxon>Bacteria</taxon>
        <taxon>Bacillati</taxon>
        <taxon>Chloroflexota</taxon>
        <taxon>Chloroflexia</taxon>
        <taxon>Chloroflexales</taxon>
        <taxon>Chloroflexineae</taxon>
        <taxon>Oscillochloridaceae</taxon>
        <taxon>Candidatus Viridilinea</taxon>
    </lineage>
</organism>
<comment type="caution">
    <text evidence="3">The sequence shown here is derived from an EMBL/GenBank/DDBJ whole genome shotgun (WGS) entry which is preliminary data.</text>
</comment>
<evidence type="ECO:0000256" key="1">
    <source>
        <dbReference type="SAM" id="Phobius"/>
    </source>
</evidence>
<keyword evidence="1" id="KW-1133">Transmembrane helix</keyword>
<protein>
    <recommendedName>
        <fullName evidence="2">STAS domain-containing protein</fullName>
    </recommendedName>
</protein>
<dbReference type="Proteomes" id="UP000220527">
    <property type="component" value="Unassembled WGS sequence"/>
</dbReference>
<evidence type="ECO:0000313" key="4">
    <source>
        <dbReference type="Proteomes" id="UP000220527"/>
    </source>
</evidence>
<dbReference type="PANTHER" id="PTHR33745:SF1">
    <property type="entry name" value="RSBT ANTAGONIST PROTEIN RSBS"/>
    <property type="match status" value="1"/>
</dbReference>
<feature type="transmembrane region" description="Helical" evidence="1">
    <location>
        <begin position="161"/>
        <end position="178"/>
    </location>
</feature>
<feature type="transmembrane region" description="Helical" evidence="1">
    <location>
        <begin position="138"/>
        <end position="156"/>
    </location>
</feature>
<gene>
    <name evidence="3" type="ORF">CJ255_03825</name>
</gene>
<sequence>MRGNLVPSHILNPIGGFAANRYTLYAIMHIMHPNKLKAWLAQLPYSNPSERQQALLVQSLLLALLLIAFFGAFVALLAPIALADALIVIALVWLTIPVALVGIWLLHQGRFARAALLTCVGLIFTLSLLLITTGVRDGGALLFGFALPILLAGLLADRFTMVLSILLSSAGIVLAFLLERLHVPLVGIAAPQGENMGGILGGFLVIALILGFFVLRFGQVLRTSLAESQQRAVELEQNQAELEQRVVERTSALQHALADMQAQAATQARLLEENLAQRTIIQQLSVPLLPVDRKTLVVPLVGLLDAERIQILQQRVLQGIEHSQARRVLLDVSGIPLLDQQVAQGLLALVQQVSLLGAHASLVGVRPEVAEAMVALNIDLSNIRSYADLEAALHAA</sequence>
<dbReference type="Pfam" id="PF01740">
    <property type="entry name" value="STAS"/>
    <property type="match status" value="1"/>
</dbReference>
<feature type="transmembrane region" description="Helical" evidence="1">
    <location>
        <begin position="86"/>
        <end position="107"/>
    </location>
</feature>
<feature type="transmembrane region" description="Helical" evidence="1">
    <location>
        <begin position="114"/>
        <end position="132"/>
    </location>
</feature>
<dbReference type="PROSITE" id="PS50801">
    <property type="entry name" value="STAS"/>
    <property type="match status" value="1"/>
</dbReference>
<dbReference type="InterPro" id="IPR051932">
    <property type="entry name" value="Bact_StressResp_Reg"/>
</dbReference>
<reference evidence="4" key="1">
    <citation type="submission" date="2017-08" db="EMBL/GenBank/DDBJ databases">
        <authorList>
            <person name="Grouzdev D.S."/>
            <person name="Gaisin V.A."/>
            <person name="Rysina M.S."/>
            <person name="Gorlenko V.M."/>
        </authorList>
    </citation>
    <scope>NUCLEOTIDE SEQUENCE [LARGE SCALE GENOMIC DNA]</scope>
    <source>
        <strain evidence="4">Kir15-3F</strain>
    </source>
</reference>
<feature type="transmembrane region" description="Helical" evidence="1">
    <location>
        <begin position="60"/>
        <end position="80"/>
    </location>
</feature>
<keyword evidence="1" id="KW-0472">Membrane</keyword>
<dbReference type="Gene3D" id="3.30.750.24">
    <property type="entry name" value="STAS domain"/>
    <property type="match status" value="1"/>
</dbReference>
<dbReference type="AlphaFoldDB" id="A0A2A6RMV9"/>
<accession>A0A2A6RMV9</accession>
<dbReference type="EMBL" id="NQWI01000010">
    <property type="protein sequence ID" value="PDW04402.1"/>
    <property type="molecule type" value="Genomic_DNA"/>
</dbReference>